<feature type="active site" evidence="8">
    <location>
        <position position="18"/>
    </location>
</feature>
<evidence type="ECO:0000256" key="8">
    <source>
        <dbReference type="PIRSR" id="PIRSR605150-1"/>
    </source>
</evidence>
<comment type="subcellular location">
    <subcellularLocation>
        <location evidence="1">Endomembrane system</location>
        <topology evidence="1">Multi-pass membrane protein</topology>
    </subcellularLocation>
</comment>
<dbReference type="PANTHER" id="PTHR13301">
    <property type="entry name" value="X-BOX TRANSCRIPTION FACTOR-RELATED"/>
    <property type="match status" value="1"/>
</dbReference>
<evidence type="ECO:0000256" key="3">
    <source>
        <dbReference type="ARBA" id="ARBA00022679"/>
    </source>
</evidence>
<proteinExistence type="predicted"/>
<dbReference type="InterPro" id="IPR005150">
    <property type="entry name" value="Cellulose_synth"/>
</dbReference>
<dbReference type="GO" id="GO:0016020">
    <property type="term" value="C:membrane"/>
    <property type="evidence" value="ECO:0007669"/>
    <property type="project" value="InterPro"/>
</dbReference>
<keyword evidence="5 11" id="KW-1133">Transmembrane helix</keyword>
<reference evidence="12" key="1">
    <citation type="journal article" date="2023" name="Nat. Commun.">
        <title>Diploid and tetraploid genomes of Acorus and the evolution of monocots.</title>
        <authorList>
            <person name="Ma L."/>
            <person name="Liu K.W."/>
            <person name="Li Z."/>
            <person name="Hsiao Y.Y."/>
            <person name="Qi Y."/>
            <person name="Fu T."/>
            <person name="Tang G.D."/>
            <person name="Zhang D."/>
            <person name="Sun W.H."/>
            <person name="Liu D.K."/>
            <person name="Li Y."/>
            <person name="Chen G.Z."/>
            <person name="Liu X.D."/>
            <person name="Liao X.Y."/>
            <person name="Jiang Y.T."/>
            <person name="Yu X."/>
            <person name="Hao Y."/>
            <person name="Huang J."/>
            <person name="Zhao X.W."/>
            <person name="Ke S."/>
            <person name="Chen Y.Y."/>
            <person name="Wu W.L."/>
            <person name="Hsu J.L."/>
            <person name="Lin Y.F."/>
            <person name="Huang M.D."/>
            <person name="Li C.Y."/>
            <person name="Huang L."/>
            <person name="Wang Z.W."/>
            <person name="Zhao X."/>
            <person name="Zhong W.Y."/>
            <person name="Peng D.H."/>
            <person name="Ahmad S."/>
            <person name="Lan S."/>
            <person name="Zhang J.S."/>
            <person name="Tsai W.C."/>
            <person name="Van de Peer Y."/>
            <person name="Liu Z.J."/>
        </authorList>
    </citation>
    <scope>NUCLEOTIDE SEQUENCE</scope>
    <source>
        <strain evidence="12">CP</strain>
    </source>
</reference>
<dbReference type="SUPFAM" id="SSF53448">
    <property type="entry name" value="Nucleotide-diphospho-sugar transferases"/>
    <property type="match status" value="1"/>
</dbReference>
<organism evidence="12 13">
    <name type="scientific">Acorus calamus</name>
    <name type="common">Sweet flag</name>
    <dbReference type="NCBI Taxonomy" id="4465"/>
    <lineage>
        <taxon>Eukaryota</taxon>
        <taxon>Viridiplantae</taxon>
        <taxon>Streptophyta</taxon>
        <taxon>Embryophyta</taxon>
        <taxon>Tracheophyta</taxon>
        <taxon>Spermatophyta</taxon>
        <taxon>Magnoliopsida</taxon>
        <taxon>Liliopsida</taxon>
        <taxon>Acoraceae</taxon>
        <taxon>Acorus</taxon>
    </lineage>
</organism>
<feature type="transmembrane region" description="Helical" evidence="11">
    <location>
        <begin position="471"/>
        <end position="494"/>
    </location>
</feature>
<gene>
    <name evidence="12" type="primary">CSLG3</name>
    <name evidence="12" type="ORF">QJS10_CPB12g00002</name>
</gene>
<feature type="binding site" evidence="10">
    <location>
        <position position="178"/>
    </location>
    <ligand>
        <name>Mn(2+)</name>
        <dbReference type="ChEBI" id="CHEBI:29035"/>
    </ligand>
</feature>
<accession>A0AAV9DNF8</accession>
<evidence type="ECO:0000256" key="7">
    <source>
        <dbReference type="ARBA" id="ARBA00023316"/>
    </source>
</evidence>
<keyword evidence="3" id="KW-0808">Transferase</keyword>
<evidence type="ECO:0000256" key="2">
    <source>
        <dbReference type="ARBA" id="ARBA00022676"/>
    </source>
</evidence>
<dbReference type="AlphaFoldDB" id="A0AAV9DNF8"/>
<keyword evidence="13" id="KW-1185">Reference proteome</keyword>
<sequence>MTVFDYPMEKMSVYVSDDGGSELTLFAFMEATRFARHWLPFCRENKIQERCPEAYFGSLDGEQSKGMKDLYEEMKGKIERAVMQGRVTDDLLDGEEARIALEKYWTAEFTRRDHPAVIKVLLETSVDVDITGHPLPNLVYISREKKRGVDHHFKAGALNVLMRVSAAMTNAPVLLTLDCDMICNDPQALQRALCHLLDPHEEASPKIAFVQFPQRFRGVDKHDYANEFSNIFRINPMGLDGLGCTNHVGTGCFFRRRALHGPPSSVPMHTNSNCSERCGKMINSEAILRMARDVASCDYEHGTKWGLEIGFRYGSLVEDLYTGYQLNCEGWKSVFCDPDEPAFLGDVLSRLNDALSQNEWWMIGLLEVAFSKHNPLVYFIKTNPVAGFAFAHYAFYPIWGIPIMAYAFLPQLALFNQIKLFPKVLDPWFFLYTYIFIMAYLHDMVEFVSFKEGTLMKWWNHQRMWMIKGVTCFPIALLVFSLQKIGVSAAAFNVTNKSLDDPQSMRYEKGVFDFGVWSPFFLLLATTAVVNLVVLVVSVVRCVMEGGFGEVLVQVFLCGGVVVNCLPVYEAMMFRKDGGRLPGGVTATALVLALGLLVVSHFCF</sequence>
<feature type="transmembrane region" description="Helical" evidence="11">
    <location>
        <begin position="429"/>
        <end position="450"/>
    </location>
</feature>
<dbReference type="EMBL" id="JAUJYO010000012">
    <property type="protein sequence ID" value="KAK1302742.1"/>
    <property type="molecule type" value="Genomic_DNA"/>
</dbReference>
<dbReference type="Gene3D" id="3.90.550.10">
    <property type="entry name" value="Spore Coat Polysaccharide Biosynthesis Protein SpsA, Chain A"/>
    <property type="match status" value="1"/>
</dbReference>
<evidence type="ECO:0000313" key="12">
    <source>
        <dbReference type="EMBL" id="KAK1302742.1"/>
    </source>
</evidence>
<evidence type="ECO:0000256" key="9">
    <source>
        <dbReference type="PIRSR" id="PIRSR605150-2"/>
    </source>
</evidence>
<evidence type="ECO:0000256" key="1">
    <source>
        <dbReference type="ARBA" id="ARBA00004127"/>
    </source>
</evidence>
<reference evidence="12" key="2">
    <citation type="submission" date="2023-06" db="EMBL/GenBank/DDBJ databases">
        <authorList>
            <person name="Ma L."/>
            <person name="Liu K.-W."/>
            <person name="Li Z."/>
            <person name="Hsiao Y.-Y."/>
            <person name="Qi Y."/>
            <person name="Fu T."/>
            <person name="Tang G."/>
            <person name="Zhang D."/>
            <person name="Sun W.-H."/>
            <person name="Liu D.-K."/>
            <person name="Li Y."/>
            <person name="Chen G.-Z."/>
            <person name="Liu X.-D."/>
            <person name="Liao X.-Y."/>
            <person name="Jiang Y.-T."/>
            <person name="Yu X."/>
            <person name="Hao Y."/>
            <person name="Huang J."/>
            <person name="Zhao X.-W."/>
            <person name="Ke S."/>
            <person name="Chen Y.-Y."/>
            <person name="Wu W.-L."/>
            <person name="Hsu J.-L."/>
            <person name="Lin Y.-F."/>
            <person name="Huang M.-D."/>
            <person name="Li C.-Y."/>
            <person name="Huang L."/>
            <person name="Wang Z.-W."/>
            <person name="Zhao X."/>
            <person name="Zhong W.-Y."/>
            <person name="Peng D.-H."/>
            <person name="Ahmad S."/>
            <person name="Lan S."/>
            <person name="Zhang J.-S."/>
            <person name="Tsai W.-C."/>
            <person name="Van De Peer Y."/>
            <person name="Liu Z.-J."/>
        </authorList>
    </citation>
    <scope>NUCLEOTIDE SEQUENCE</scope>
    <source>
        <strain evidence="12">CP</strain>
        <tissue evidence="12">Leaves</tissue>
    </source>
</reference>
<dbReference type="Pfam" id="PF03552">
    <property type="entry name" value="Cellulose_synt"/>
    <property type="match status" value="2"/>
</dbReference>
<dbReference type="GO" id="GO:0071669">
    <property type="term" value="P:plant-type cell wall organization or biogenesis"/>
    <property type="evidence" value="ECO:0007669"/>
    <property type="project" value="UniProtKB-ARBA"/>
</dbReference>
<dbReference type="Proteomes" id="UP001180020">
    <property type="component" value="Unassembled WGS sequence"/>
</dbReference>
<keyword evidence="6 11" id="KW-0472">Membrane</keyword>
<dbReference type="GO" id="GO:0016760">
    <property type="term" value="F:cellulose synthase (UDP-forming) activity"/>
    <property type="evidence" value="ECO:0007669"/>
    <property type="project" value="InterPro"/>
</dbReference>
<feature type="binding site" evidence="10">
    <location>
        <position position="154"/>
    </location>
    <ligand>
        <name>Mn(2+)</name>
        <dbReference type="ChEBI" id="CHEBI:29035"/>
    </ligand>
</feature>
<keyword evidence="4 11" id="KW-0812">Transmembrane</keyword>
<dbReference type="GO" id="GO:0012505">
    <property type="term" value="C:endomembrane system"/>
    <property type="evidence" value="ECO:0007669"/>
    <property type="project" value="UniProtKB-SubCell"/>
</dbReference>
<feature type="binding site" evidence="9">
    <location>
        <position position="18"/>
    </location>
    <ligand>
        <name>UDP-alpha-D-glucose</name>
        <dbReference type="ChEBI" id="CHEBI:58885"/>
    </ligand>
</feature>
<keyword evidence="7" id="KW-0961">Cell wall biogenesis/degradation</keyword>
<feature type="active site" evidence="8">
    <location>
        <position position="319"/>
    </location>
</feature>
<evidence type="ECO:0000256" key="6">
    <source>
        <dbReference type="ARBA" id="ARBA00023136"/>
    </source>
</evidence>
<feature type="transmembrane region" description="Helical" evidence="11">
    <location>
        <begin position="551"/>
        <end position="569"/>
    </location>
</feature>
<evidence type="ECO:0000256" key="11">
    <source>
        <dbReference type="SAM" id="Phobius"/>
    </source>
</evidence>
<evidence type="ECO:0000256" key="5">
    <source>
        <dbReference type="ARBA" id="ARBA00022989"/>
    </source>
</evidence>
<dbReference type="InterPro" id="IPR029044">
    <property type="entry name" value="Nucleotide-diphossugar_trans"/>
</dbReference>
<evidence type="ECO:0000313" key="13">
    <source>
        <dbReference type="Proteomes" id="UP001180020"/>
    </source>
</evidence>
<feature type="transmembrane region" description="Helical" evidence="11">
    <location>
        <begin position="514"/>
        <end position="539"/>
    </location>
</feature>
<comment type="caution">
    <text evidence="12">The sequence shown here is derived from an EMBL/GenBank/DDBJ whole genome shotgun (WGS) entry which is preliminary data.</text>
</comment>
<feature type="transmembrane region" description="Helical" evidence="11">
    <location>
        <begin position="385"/>
        <end position="409"/>
    </location>
</feature>
<dbReference type="GO" id="GO:0030244">
    <property type="term" value="P:cellulose biosynthetic process"/>
    <property type="evidence" value="ECO:0007669"/>
    <property type="project" value="InterPro"/>
</dbReference>
<name>A0AAV9DNF8_ACOCL</name>
<feature type="transmembrane region" description="Helical" evidence="11">
    <location>
        <begin position="581"/>
        <end position="603"/>
    </location>
</feature>
<evidence type="ECO:0000256" key="10">
    <source>
        <dbReference type="PIRSR" id="PIRSR605150-3"/>
    </source>
</evidence>
<protein>
    <submittedName>
        <fullName evidence="12">Cellulose synthase-like protein G3</fullName>
    </submittedName>
</protein>
<keyword evidence="2" id="KW-0328">Glycosyltransferase</keyword>
<dbReference type="GO" id="GO:0071555">
    <property type="term" value="P:cell wall organization"/>
    <property type="evidence" value="ECO:0007669"/>
    <property type="project" value="UniProtKB-KW"/>
</dbReference>
<evidence type="ECO:0000256" key="4">
    <source>
        <dbReference type="ARBA" id="ARBA00022692"/>
    </source>
</evidence>